<accession>A0A8D7BCW7</accession>
<protein>
    <submittedName>
        <fullName evidence="1">(wild Malaysian banana) hypothetical protein</fullName>
    </submittedName>
</protein>
<reference evidence="1" key="1">
    <citation type="submission" date="2021-03" db="EMBL/GenBank/DDBJ databases">
        <authorList>
            <consortium name="Genoscope - CEA"/>
            <person name="William W."/>
        </authorList>
    </citation>
    <scope>NUCLEOTIDE SEQUENCE</scope>
    <source>
        <strain evidence="1">Doubled-haploid Pahang</strain>
    </source>
</reference>
<organism evidence="1">
    <name type="scientific">Musa acuminata subsp. malaccensis</name>
    <name type="common">Wild banana</name>
    <name type="synonym">Musa malaccensis</name>
    <dbReference type="NCBI Taxonomy" id="214687"/>
    <lineage>
        <taxon>Eukaryota</taxon>
        <taxon>Viridiplantae</taxon>
        <taxon>Streptophyta</taxon>
        <taxon>Embryophyta</taxon>
        <taxon>Tracheophyta</taxon>
        <taxon>Spermatophyta</taxon>
        <taxon>Magnoliopsida</taxon>
        <taxon>Liliopsida</taxon>
        <taxon>Zingiberales</taxon>
        <taxon>Musaceae</taxon>
        <taxon>Musa</taxon>
    </lineage>
</organism>
<dbReference type="EMBL" id="HG996475">
    <property type="protein sequence ID" value="CAG1864817.1"/>
    <property type="molecule type" value="Genomic_DNA"/>
</dbReference>
<evidence type="ECO:0000313" key="1">
    <source>
        <dbReference type="EMBL" id="CAG1864817.1"/>
    </source>
</evidence>
<sequence>MPSSAPWVECHIHTIDIAWDPLDKVGRILVLNIDHLLVNLLCAHLPM</sequence>
<name>A0A8D7BCW7_MUSAM</name>
<gene>
    <name evidence="1" type="ORF">GSMUA_08110.1</name>
</gene>
<dbReference type="AlphaFoldDB" id="A0A8D7BCW7"/>
<proteinExistence type="predicted"/>